<dbReference type="EMBL" id="OX597823">
    <property type="protein sequence ID" value="CAI9729344.1"/>
    <property type="molecule type" value="Genomic_DNA"/>
</dbReference>
<organism evidence="2 3">
    <name type="scientific">Octopus vulgaris</name>
    <name type="common">Common octopus</name>
    <dbReference type="NCBI Taxonomy" id="6645"/>
    <lineage>
        <taxon>Eukaryota</taxon>
        <taxon>Metazoa</taxon>
        <taxon>Spiralia</taxon>
        <taxon>Lophotrochozoa</taxon>
        <taxon>Mollusca</taxon>
        <taxon>Cephalopoda</taxon>
        <taxon>Coleoidea</taxon>
        <taxon>Octopodiformes</taxon>
        <taxon>Octopoda</taxon>
        <taxon>Incirrata</taxon>
        <taxon>Octopodidae</taxon>
        <taxon>Octopus</taxon>
    </lineage>
</organism>
<evidence type="ECO:0000313" key="2">
    <source>
        <dbReference type="EMBL" id="CAI9729344.1"/>
    </source>
</evidence>
<gene>
    <name evidence="2" type="ORF">OCTVUL_1B012077</name>
</gene>
<reference evidence="2" key="1">
    <citation type="submission" date="2023-08" db="EMBL/GenBank/DDBJ databases">
        <authorList>
            <person name="Alioto T."/>
            <person name="Alioto T."/>
            <person name="Gomez Garrido J."/>
        </authorList>
    </citation>
    <scope>NUCLEOTIDE SEQUENCE</scope>
</reference>
<protein>
    <submittedName>
        <fullName evidence="2">Uncharacterized protein</fullName>
    </submittedName>
</protein>
<feature type="region of interest" description="Disordered" evidence="1">
    <location>
        <begin position="1"/>
        <end position="48"/>
    </location>
</feature>
<feature type="compositionally biased region" description="Polar residues" evidence="1">
    <location>
        <begin position="39"/>
        <end position="48"/>
    </location>
</feature>
<accession>A0AA36B8H9</accession>
<name>A0AA36B8H9_OCTVU</name>
<proteinExistence type="predicted"/>
<evidence type="ECO:0000313" key="3">
    <source>
        <dbReference type="Proteomes" id="UP001162480"/>
    </source>
</evidence>
<dbReference type="Proteomes" id="UP001162480">
    <property type="component" value="Chromosome 10"/>
</dbReference>
<dbReference type="AlphaFoldDB" id="A0AA36B8H9"/>
<keyword evidence="3" id="KW-1185">Reference proteome</keyword>
<feature type="compositionally biased region" description="Low complexity" evidence="1">
    <location>
        <begin position="9"/>
        <end position="31"/>
    </location>
</feature>
<evidence type="ECO:0000256" key="1">
    <source>
        <dbReference type="SAM" id="MobiDB-lite"/>
    </source>
</evidence>
<sequence>MEKSSGNLEGSSGDWEESSSNLEKSSSNLEKSSGDLEKSSGNLERSSVYTKRKSPDIFGYLQCHWDIYLHESSKFHLISHCGLFHYILKVKRWGA</sequence>